<dbReference type="Pfam" id="PF06271">
    <property type="entry name" value="RDD"/>
    <property type="match status" value="1"/>
</dbReference>
<dbReference type="AlphaFoldDB" id="A0A1F5YQU1"/>
<evidence type="ECO:0000256" key="6">
    <source>
        <dbReference type="SAM" id="MobiDB-lite"/>
    </source>
</evidence>
<evidence type="ECO:0000313" key="9">
    <source>
        <dbReference type="EMBL" id="OGG02571.1"/>
    </source>
</evidence>
<evidence type="ECO:0000256" key="4">
    <source>
        <dbReference type="ARBA" id="ARBA00022989"/>
    </source>
</evidence>
<feature type="transmembrane region" description="Helical" evidence="7">
    <location>
        <begin position="173"/>
        <end position="191"/>
    </location>
</feature>
<evidence type="ECO:0000256" key="7">
    <source>
        <dbReference type="SAM" id="Phobius"/>
    </source>
</evidence>
<protein>
    <recommendedName>
        <fullName evidence="8">RDD domain-containing protein</fullName>
    </recommendedName>
</protein>
<feature type="transmembrane region" description="Helical" evidence="7">
    <location>
        <begin position="74"/>
        <end position="99"/>
    </location>
</feature>
<dbReference type="GO" id="GO:0005886">
    <property type="term" value="C:plasma membrane"/>
    <property type="evidence" value="ECO:0007669"/>
    <property type="project" value="UniProtKB-SubCell"/>
</dbReference>
<gene>
    <name evidence="9" type="ORF">A2Z33_02160</name>
</gene>
<dbReference type="PANTHER" id="PTHR36115:SF4">
    <property type="entry name" value="MEMBRANE PROTEIN"/>
    <property type="match status" value="1"/>
</dbReference>
<accession>A0A1F5YQU1</accession>
<evidence type="ECO:0000313" key="10">
    <source>
        <dbReference type="Proteomes" id="UP000178448"/>
    </source>
</evidence>
<evidence type="ECO:0000256" key="2">
    <source>
        <dbReference type="ARBA" id="ARBA00022475"/>
    </source>
</evidence>
<feature type="compositionally biased region" description="Low complexity" evidence="6">
    <location>
        <begin position="1"/>
        <end position="42"/>
    </location>
</feature>
<keyword evidence="2" id="KW-1003">Cell membrane</keyword>
<keyword evidence="4 7" id="KW-1133">Transmembrane helix</keyword>
<reference evidence="9 10" key="1">
    <citation type="journal article" date="2016" name="Nat. Commun.">
        <title>Thousands of microbial genomes shed light on interconnected biogeochemical processes in an aquifer system.</title>
        <authorList>
            <person name="Anantharaman K."/>
            <person name="Brown C.T."/>
            <person name="Hug L.A."/>
            <person name="Sharon I."/>
            <person name="Castelle C.J."/>
            <person name="Probst A.J."/>
            <person name="Thomas B.C."/>
            <person name="Singh A."/>
            <person name="Wilkins M.J."/>
            <person name="Karaoz U."/>
            <person name="Brodie E.L."/>
            <person name="Williams K.H."/>
            <person name="Hubbard S.S."/>
            <person name="Banfield J.F."/>
        </authorList>
    </citation>
    <scope>NUCLEOTIDE SEQUENCE [LARGE SCALE GENOMIC DNA]</scope>
</reference>
<keyword evidence="3 7" id="KW-0812">Transmembrane</keyword>
<comment type="caution">
    <text evidence="9">The sequence shown here is derived from an EMBL/GenBank/DDBJ whole genome shotgun (WGS) entry which is preliminary data.</text>
</comment>
<dbReference type="PANTHER" id="PTHR36115">
    <property type="entry name" value="PROLINE-RICH ANTIGEN HOMOLOG-RELATED"/>
    <property type="match status" value="1"/>
</dbReference>
<comment type="subcellular location">
    <subcellularLocation>
        <location evidence="1">Cell membrane</location>
        <topology evidence="1">Multi-pass membrane protein</topology>
    </subcellularLocation>
</comment>
<sequence>MPTIPTVTRAQTQPQAAPEPAGIPDAQPPAQAFAPAAGTAPAVAPPTPPVSPAETQAAAPGVNQGDYAGFTPRFFASMIDGFIVAVIYGLVSTIPSFLLSMVTGTSQDPGLALVSAIAGMALWVLGMAGVYAYWIYFTGKSGQTVGKKLLNIRVVDAATGRPPTYTHAFLREVIGKLLSSFLLLGYLWMLWDQRKQTWHDKIAGTVVVKA</sequence>
<organism evidence="9 10">
    <name type="scientific">Candidatus Gottesmanbacteria bacterium RBG_16_52_11</name>
    <dbReference type="NCBI Taxonomy" id="1798374"/>
    <lineage>
        <taxon>Bacteria</taxon>
        <taxon>Candidatus Gottesmaniibacteriota</taxon>
    </lineage>
</organism>
<name>A0A1F5YQU1_9BACT</name>
<keyword evidence="5 7" id="KW-0472">Membrane</keyword>
<dbReference type="Proteomes" id="UP000178448">
    <property type="component" value="Unassembled WGS sequence"/>
</dbReference>
<proteinExistence type="predicted"/>
<dbReference type="InterPro" id="IPR051791">
    <property type="entry name" value="Pra-immunoreactive"/>
</dbReference>
<dbReference type="STRING" id="1798374.A2Z33_02160"/>
<dbReference type="InterPro" id="IPR010432">
    <property type="entry name" value="RDD"/>
</dbReference>
<evidence type="ECO:0000256" key="5">
    <source>
        <dbReference type="ARBA" id="ARBA00023136"/>
    </source>
</evidence>
<evidence type="ECO:0000259" key="8">
    <source>
        <dbReference type="Pfam" id="PF06271"/>
    </source>
</evidence>
<evidence type="ECO:0000256" key="1">
    <source>
        <dbReference type="ARBA" id="ARBA00004651"/>
    </source>
</evidence>
<evidence type="ECO:0000256" key="3">
    <source>
        <dbReference type="ARBA" id="ARBA00022692"/>
    </source>
</evidence>
<dbReference type="EMBL" id="MFJD01000007">
    <property type="protein sequence ID" value="OGG02571.1"/>
    <property type="molecule type" value="Genomic_DNA"/>
</dbReference>
<feature type="domain" description="RDD" evidence="8">
    <location>
        <begin position="67"/>
        <end position="204"/>
    </location>
</feature>
<feature type="transmembrane region" description="Helical" evidence="7">
    <location>
        <begin position="111"/>
        <end position="136"/>
    </location>
</feature>
<feature type="region of interest" description="Disordered" evidence="6">
    <location>
        <begin position="1"/>
        <end position="58"/>
    </location>
</feature>